<keyword evidence="7" id="KW-0677">Repeat</keyword>
<dbReference type="OMA" id="HIHEEVK"/>
<dbReference type="GO" id="GO:0005524">
    <property type="term" value="F:ATP binding"/>
    <property type="evidence" value="ECO:0007669"/>
    <property type="project" value="UniProtKB-UniRule"/>
</dbReference>
<evidence type="ECO:0000256" key="1">
    <source>
        <dbReference type="ARBA" id="ARBA00004167"/>
    </source>
</evidence>
<comment type="similarity">
    <text evidence="16">Belongs to the protein kinase superfamily.</text>
</comment>
<keyword evidence="9 20" id="KW-0418">Kinase</keyword>
<evidence type="ECO:0000256" key="12">
    <source>
        <dbReference type="ARBA" id="ARBA00023136"/>
    </source>
</evidence>
<feature type="region of interest" description="Disordered" evidence="17">
    <location>
        <begin position="346"/>
        <end position="376"/>
    </location>
</feature>
<dbReference type="SUPFAM" id="SSF56112">
    <property type="entry name" value="Protein kinase-like (PK-like)"/>
    <property type="match status" value="1"/>
</dbReference>
<keyword evidence="8 15" id="KW-0547">Nucleotide-binding</keyword>
<evidence type="ECO:0000256" key="2">
    <source>
        <dbReference type="ARBA" id="ARBA00022527"/>
    </source>
</evidence>
<dbReference type="InParanoid" id="A0A1U7ZKG2"/>
<evidence type="ECO:0000313" key="19">
    <source>
        <dbReference type="Proteomes" id="UP000189703"/>
    </source>
</evidence>
<evidence type="ECO:0000256" key="5">
    <source>
        <dbReference type="ARBA" id="ARBA00022692"/>
    </source>
</evidence>
<keyword evidence="2 16" id="KW-0723">Serine/threonine-protein kinase</keyword>
<dbReference type="Pfam" id="PF07714">
    <property type="entry name" value="PK_Tyr_Ser-Thr"/>
    <property type="match status" value="1"/>
</dbReference>
<sequence length="376" mass="41556">MKFSLSFLVCFSSAHEDNVDYSKQGLQSPPNVHHYSYKELKDATQGFRPLNKIGEGGFGSVYKGRLQDGTLVAVKVLSAESNQGEREFMAEIAAMSNVRHENLATLLGGCVDGSNRILVYEYMENNSVAHMLLGGEHNRVMLNWDVRRKICLGVARGLAYLHEVLRPHIVHRDVKARNILLDADFTPKVSDFGLSKLFSDDVTHVTTRVAGTLGYLAPEYAISGRLTRKSDVYSFGVLLMEIVSGRPVVDFNLEHGEHNLADKAWGMYQANELLQLIDPSLKGEFPEEEAIRFLKVGLLCVQDDPKLRPHMSKAYKMMCNEIDVKNFEISPPGLLMDLDNVKVGGKNTSNTSSGTSKGSTATSSSSWGSHSATLIE</sequence>
<comment type="subcellular location">
    <subcellularLocation>
        <location evidence="1">Membrane</location>
        <topology evidence="1">Single-pass membrane protein</topology>
    </subcellularLocation>
</comment>
<keyword evidence="19" id="KW-1185">Reference proteome</keyword>
<dbReference type="eggNOG" id="KOG1187">
    <property type="taxonomic scope" value="Eukaryota"/>
</dbReference>
<keyword evidence="12" id="KW-0472">Membrane</keyword>
<reference evidence="20" key="1">
    <citation type="submission" date="2025-08" db="UniProtKB">
        <authorList>
            <consortium name="RefSeq"/>
        </authorList>
    </citation>
    <scope>IDENTIFICATION</scope>
</reference>
<dbReference type="FunFam" id="3.30.200.20:FF:000421">
    <property type="entry name" value="Serine/threonine-protein kinase receptor"/>
    <property type="match status" value="1"/>
</dbReference>
<dbReference type="GO" id="GO:0004674">
    <property type="term" value="F:protein serine/threonine kinase activity"/>
    <property type="evidence" value="ECO:0000318"/>
    <property type="project" value="GO_Central"/>
</dbReference>
<proteinExistence type="inferred from homology"/>
<evidence type="ECO:0000256" key="16">
    <source>
        <dbReference type="RuleBase" id="RU000304"/>
    </source>
</evidence>
<dbReference type="Gene3D" id="3.30.200.20">
    <property type="entry name" value="Phosphorylase Kinase, domain 1"/>
    <property type="match status" value="1"/>
</dbReference>
<organism evidence="19 20">
    <name type="scientific">Nelumbo nucifera</name>
    <name type="common">Sacred lotus</name>
    <dbReference type="NCBI Taxonomy" id="4432"/>
    <lineage>
        <taxon>Eukaryota</taxon>
        <taxon>Viridiplantae</taxon>
        <taxon>Streptophyta</taxon>
        <taxon>Embryophyta</taxon>
        <taxon>Tracheophyta</taxon>
        <taxon>Spermatophyta</taxon>
        <taxon>Magnoliopsida</taxon>
        <taxon>Proteales</taxon>
        <taxon>Nelumbonaceae</taxon>
        <taxon>Nelumbo</taxon>
    </lineage>
</organism>
<evidence type="ECO:0000256" key="7">
    <source>
        <dbReference type="ARBA" id="ARBA00022737"/>
    </source>
</evidence>
<accession>A0A1U7ZKG2</accession>
<dbReference type="KEGG" id="nnu:104594836"/>
<evidence type="ECO:0000313" key="20">
    <source>
        <dbReference type="RefSeq" id="XP_010253640.1"/>
    </source>
</evidence>
<dbReference type="FunFam" id="1.10.510.10:FF:000044">
    <property type="entry name" value="Putative LRR receptor-like serine/threonine-protein kinase"/>
    <property type="match status" value="1"/>
</dbReference>
<evidence type="ECO:0000256" key="15">
    <source>
        <dbReference type="PROSITE-ProRule" id="PRU10141"/>
    </source>
</evidence>
<evidence type="ECO:0000256" key="13">
    <source>
        <dbReference type="ARBA" id="ARBA00023170"/>
    </source>
</evidence>
<evidence type="ECO:0000256" key="4">
    <source>
        <dbReference type="ARBA" id="ARBA00022679"/>
    </source>
</evidence>
<dbReference type="Gene3D" id="1.10.510.10">
    <property type="entry name" value="Transferase(Phosphotransferase) domain 1"/>
    <property type="match status" value="1"/>
</dbReference>
<dbReference type="InterPro" id="IPR011009">
    <property type="entry name" value="Kinase-like_dom_sf"/>
</dbReference>
<dbReference type="SMART" id="SM00220">
    <property type="entry name" value="S_TKc"/>
    <property type="match status" value="1"/>
</dbReference>
<evidence type="ECO:0000256" key="17">
    <source>
        <dbReference type="SAM" id="MobiDB-lite"/>
    </source>
</evidence>
<dbReference type="GO" id="GO:0016020">
    <property type="term" value="C:membrane"/>
    <property type="evidence" value="ECO:0007669"/>
    <property type="project" value="UniProtKB-SubCell"/>
</dbReference>
<keyword evidence="6" id="KW-0732">Signal</keyword>
<keyword evidence="11" id="KW-1133">Transmembrane helix</keyword>
<gene>
    <name evidence="20" type="primary">LOC104594836</name>
</gene>
<dbReference type="InterPro" id="IPR008271">
    <property type="entry name" value="Ser/Thr_kinase_AS"/>
</dbReference>
<evidence type="ECO:0000256" key="10">
    <source>
        <dbReference type="ARBA" id="ARBA00022840"/>
    </source>
</evidence>
<dbReference type="STRING" id="4432.A0A1U7ZKG2"/>
<dbReference type="InterPro" id="IPR052059">
    <property type="entry name" value="CR_Ser/Thr_kinase"/>
</dbReference>
<keyword evidence="13" id="KW-0675">Receptor</keyword>
<dbReference type="InterPro" id="IPR017441">
    <property type="entry name" value="Protein_kinase_ATP_BS"/>
</dbReference>
<evidence type="ECO:0000256" key="3">
    <source>
        <dbReference type="ARBA" id="ARBA00022553"/>
    </source>
</evidence>
<dbReference type="PROSITE" id="PS00107">
    <property type="entry name" value="PROTEIN_KINASE_ATP"/>
    <property type="match status" value="1"/>
</dbReference>
<dbReference type="PROSITE" id="PS50011">
    <property type="entry name" value="PROTEIN_KINASE_DOM"/>
    <property type="match status" value="1"/>
</dbReference>
<dbReference type="AlphaFoldDB" id="A0A1U7ZKG2"/>
<evidence type="ECO:0000256" key="8">
    <source>
        <dbReference type="ARBA" id="ARBA00022741"/>
    </source>
</evidence>
<evidence type="ECO:0000259" key="18">
    <source>
        <dbReference type="PROSITE" id="PS50011"/>
    </source>
</evidence>
<dbReference type="OrthoDB" id="4062651at2759"/>
<protein>
    <submittedName>
        <fullName evidence="20">Serine/threonine-protein kinase</fullName>
    </submittedName>
</protein>
<keyword evidence="4" id="KW-0808">Transferase</keyword>
<feature type="domain" description="Protein kinase" evidence="18">
    <location>
        <begin position="47"/>
        <end position="318"/>
    </location>
</feature>
<dbReference type="PROSITE" id="PS00108">
    <property type="entry name" value="PROTEIN_KINASE_ST"/>
    <property type="match status" value="1"/>
</dbReference>
<keyword evidence="14" id="KW-0325">Glycoprotein</keyword>
<feature type="binding site" evidence="15">
    <location>
        <position position="75"/>
    </location>
    <ligand>
        <name>ATP</name>
        <dbReference type="ChEBI" id="CHEBI:30616"/>
    </ligand>
</feature>
<evidence type="ECO:0000256" key="14">
    <source>
        <dbReference type="ARBA" id="ARBA00023180"/>
    </source>
</evidence>
<dbReference type="RefSeq" id="XP_010253640.1">
    <property type="nucleotide sequence ID" value="XM_010255338.2"/>
</dbReference>
<dbReference type="InterPro" id="IPR001245">
    <property type="entry name" value="Ser-Thr/Tyr_kinase_cat_dom"/>
</dbReference>
<keyword evidence="3" id="KW-0597">Phosphoprotein</keyword>
<dbReference type="Proteomes" id="UP000189703">
    <property type="component" value="Unplaced"/>
</dbReference>
<keyword evidence="10 15" id="KW-0067">ATP-binding</keyword>
<evidence type="ECO:0000256" key="6">
    <source>
        <dbReference type="ARBA" id="ARBA00022729"/>
    </source>
</evidence>
<dbReference type="PANTHER" id="PTHR47973">
    <property type="entry name" value="CYSTEINE-RICH RECEPTOR-LIKE PROTEIN KINASE 3"/>
    <property type="match status" value="1"/>
</dbReference>
<dbReference type="InterPro" id="IPR000719">
    <property type="entry name" value="Prot_kinase_dom"/>
</dbReference>
<evidence type="ECO:0000256" key="9">
    <source>
        <dbReference type="ARBA" id="ARBA00022777"/>
    </source>
</evidence>
<dbReference type="GeneID" id="104594836"/>
<name>A0A1U7ZKG2_NELNU</name>
<keyword evidence="5" id="KW-0812">Transmembrane</keyword>
<dbReference type="CDD" id="cd14066">
    <property type="entry name" value="STKc_IRAK"/>
    <property type="match status" value="1"/>
</dbReference>
<evidence type="ECO:0000256" key="11">
    <source>
        <dbReference type="ARBA" id="ARBA00022989"/>
    </source>
</evidence>